<protein>
    <submittedName>
        <fullName evidence="1">Uncharacterized protein</fullName>
    </submittedName>
</protein>
<proteinExistence type="predicted"/>
<organism evidence="1 2">
    <name type="scientific">Moschus moschiferus</name>
    <name type="common">Siberian musk deer</name>
    <name type="synonym">Moschus sibiricus</name>
    <dbReference type="NCBI Taxonomy" id="68415"/>
    <lineage>
        <taxon>Eukaryota</taxon>
        <taxon>Metazoa</taxon>
        <taxon>Chordata</taxon>
        <taxon>Craniata</taxon>
        <taxon>Vertebrata</taxon>
        <taxon>Euteleostomi</taxon>
        <taxon>Mammalia</taxon>
        <taxon>Eutheria</taxon>
        <taxon>Laurasiatheria</taxon>
        <taxon>Artiodactyla</taxon>
        <taxon>Ruminantia</taxon>
        <taxon>Pecora</taxon>
        <taxon>Moschidae</taxon>
        <taxon>Moschus</taxon>
    </lineage>
</organism>
<evidence type="ECO:0000313" key="2">
    <source>
        <dbReference type="Proteomes" id="UP000694544"/>
    </source>
</evidence>
<reference evidence="1" key="2">
    <citation type="submission" date="2025-09" db="UniProtKB">
        <authorList>
            <consortium name="Ensembl"/>
        </authorList>
    </citation>
    <scope>IDENTIFICATION</scope>
</reference>
<accession>A0A8C6CVY9</accession>
<dbReference type="GeneTree" id="ENSGT00990000210011"/>
<dbReference type="Proteomes" id="UP000694544">
    <property type="component" value="Unplaced"/>
</dbReference>
<dbReference type="Ensembl" id="ENSMMST00000007392.1">
    <property type="protein sequence ID" value="ENSMMSP00000006703.1"/>
    <property type="gene ID" value="ENSMMSG00000005168.1"/>
</dbReference>
<keyword evidence="2" id="KW-1185">Reference proteome</keyword>
<evidence type="ECO:0000313" key="1">
    <source>
        <dbReference type="Ensembl" id="ENSMMSP00000006703.1"/>
    </source>
</evidence>
<name>A0A8C6CVY9_MOSMO</name>
<reference evidence="1" key="1">
    <citation type="submission" date="2025-08" db="UniProtKB">
        <authorList>
            <consortium name="Ensembl"/>
        </authorList>
    </citation>
    <scope>IDENTIFICATION</scope>
</reference>
<sequence length="67" mass="8017">MSMDRKNKYCENEYTTQSNLYIQCNPYQATSDTFHRTRTNNLTVCMEIQKSLNSQSNPEEEKWDWGN</sequence>
<dbReference type="AlphaFoldDB" id="A0A8C6CVY9"/>